<dbReference type="CDD" id="cd04301">
    <property type="entry name" value="NAT_SF"/>
    <property type="match status" value="1"/>
</dbReference>
<dbReference type="Proteomes" id="UP001144396">
    <property type="component" value="Unassembled WGS sequence"/>
</dbReference>
<comment type="caution">
    <text evidence="2">The sequence shown here is derived from an EMBL/GenBank/DDBJ whole genome shotgun (WGS) entry which is preliminary data.</text>
</comment>
<feature type="domain" description="N-acetyltransferase" evidence="1">
    <location>
        <begin position="110"/>
        <end position="236"/>
    </location>
</feature>
<dbReference type="PROSITE" id="PS51186">
    <property type="entry name" value="GNAT"/>
    <property type="match status" value="1"/>
</dbReference>
<dbReference type="InterPro" id="IPR016181">
    <property type="entry name" value="Acyl_CoA_acyltransferase"/>
</dbReference>
<evidence type="ECO:0000313" key="3">
    <source>
        <dbReference type="Proteomes" id="UP001144396"/>
    </source>
</evidence>
<dbReference type="EMBL" id="BSDP01000001">
    <property type="protein sequence ID" value="GLI26170.1"/>
    <property type="molecule type" value="Genomic_DNA"/>
</dbReference>
<sequence>MPSEFSATVTDFWGVPPAATGATDAYRVIVDPELRTDLLLTLLDVVDGPLVATLSPATAERLRVADGESVGRAELRSRLDDAGLELNGADLVSYLTLEARRSVAAPPPAPGTRALTAADVSEFARFSADAPEDDLDEAYVELDHWVALGTFVDGRLVAAASMYPWRDSTVADIGVITLPEHRGRGLGRRLVQAIAAEALARGHEPQYRHQAGNAASAALARSAGFARFAEWDVVTA</sequence>
<dbReference type="AlphaFoldDB" id="A0A9W6CTM2"/>
<proteinExistence type="predicted"/>
<dbReference type="Pfam" id="PF00583">
    <property type="entry name" value="Acetyltransf_1"/>
    <property type="match status" value="1"/>
</dbReference>
<dbReference type="SUPFAM" id="SSF55729">
    <property type="entry name" value="Acyl-CoA N-acyltransferases (Nat)"/>
    <property type="match status" value="1"/>
</dbReference>
<name>A0A9W6CTM2_9MICO</name>
<dbReference type="GO" id="GO:0016747">
    <property type="term" value="F:acyltransferase activity, transferring groups other than amino-acyl groups"/>
    <property type="evidence" value="ECO:0007669"/>
    <property type="project" value="InterPro"/>
</dbReference>
<evidence type="ECO:0000259" key="1">
    <source>
        <dbReference type="PROSITE" id="PS51186"/>
    </source>
</evidence>
<gene>
    <name evidence="2" type="ORF">ARHIZOSPH14_04120</name>
</gene>
<accession>A0A9W6CTM2</accession>
<dbReference type="Gene3D" id="3.40.630.30">
    <property type="match status" value="1"/>
</dbReference>
<evidence type="ECO:0000313" key="2">
    <source>
        <dbReference type="EMBL" id="GLI26170.1"/>
    </source>
</evidence>
<protein>
    <submittedName>
        <fullName evidence="2">Acetyltransferase</fullName>
    </submittedName>
</protein>
<dbReference type="InterPro" id="IPR000182">
    <property type="entry name" value="GNAT_dom"/>
</dbReference>
<dbReference type="RefSeq" id="WP_281882168.1">
    <property type="nucleotide sequence ID" value="NZ_BSDP01000001.1"/>
</dbReference>
<reference evidence="2" key="1">
    <citation type="submission" date="2022-12" db="EMBL/GenBank/DDBJ databases">
        <title>Reference genome sequencing for broad-spectrum identification of bacterial and archaeal isolates by mass spectrometry.</title>
        <authorList>
            <person name="Sekiguchi Y."/>
            <person name="Tourlousse D.M."/>
        </authorList>
    </citation>
    <scope>NUCLEOTIDE SEQUENCE</scope>
    <source>
        <strain evidence="2">14</strain>
    </source>
</reference>
<organism evidence="2 3">
    <name type="scientific">Agromyces rhizosphaerae</name>
    <dbReference type="NCBI Taxonomy" id="88374"/>
    <lineage>
        <taxon>Bacteria</taxon>
        <taxon>Bacillati</taxon>
        <taxon>Actinomycetota</taxon>
        <taxon>Actinomycetes</taxon>
        <taxon>Micrococcales</taxon>
        <taxon>Microbacteriaceae</taxon>
        <taxon>Agromyces</taxon>
    </lineage>
</organism>
<keyword evidence="3" id="KW-1185">Reference proteome</keyword>